<dbReference type="PANTHER" id="PTHR44329:SF261">
    <property type="entry name" value="ZINC FINGER CONTAINING PROTEIN KINASE-RELATED"/>
    <property type="match status" value="1"/>
</dbReference>
<dbReference type="PROSITE" id="PS00108">
    <property type="entry name" value="PROTEIN_KINASE_ST"/>
    <property type="match status" value="1"/>
</dbReference>
<dbReference type="Gene3D" id="1.10.510.10">
    <property type="entry name" value="Transferase(Phosphotransferase) domain 1"/>
    <property type="match status" value="1"/>
</dbReference>
<evidence type="ECO:0000313" key="9">
    <source>
        <dbReference type="EMBL" id="CAD8765759.1"/>
    </source>
</evidence>
<keyword evidence="1" id="KW-0808">Transferase</keyword>
<dbReference type="PANTHER" id="PTHR44329">
    <property type="entry name" value="SERINE/THREONINE-PROTEIN KINASE TNNI3K-RELATED"/>
    <property type="match status" value="1"/>
</dbReference>
<feature type="region of interest" description="Disordered" evidence="7">
    <location>
        <begin position="511"/>
        <end position="572"/>
    </location>
</feature>
<evidence type="ECO:0000256" key="1">
    <source>
        <dbReference type="ARBA" id="ARBA00022679"/>
    </source>
</evidence>
<dbReference type="GO" id="GO:0004674">
    <property type="term" value="F:protein serine/threonine kinase activity"/>
    <property type="evidence" value="ECO:0007669"/>
    <property type="project" value="TreeGrafter"/>
</dbReference>
<dbReference type="InterPro" id="IPR008271">
    <property type="entry name" value="Ser/Thr_kinase_AS"/>
</dbReference>
<reference evidence="9" key="1">
    <citation type="submission" date="2021-01" db="EMBL/GenBank/DDBJ databases">
        <authorList>
            <person name="Corre E."/>
            <person name="Pelletier E."/>
            <person name="Niang G."/>
            <person name="Scheremetjew M."/>
            <person name="Finn R."/>
            <person name="Kale V."/>
            <person name="Holt S."/>
            <person name="Cochrane G."/>
            <person name="Meng A."/>
            <person name="Brown T."/>
            <person name="Cohen L."/>
        </authorList>
    </citation>
    <scope>NUCLEOTIDE SEQUENCE</scope>
    <source>
        <strain evidence="9">SAG 63-3</strain>
    </source>
</reference>
<dbReference type="SMART" id="SM00220">
    <property type="entry name" value="S_TKc"/>
    <property type="match status" value="1"/>
</dbReference>
<name>A0A7S0UPE4_9CHLO</name>
<dbReference type="InterPro" id="IPR051681">
    <property type="entry name" value="Ser/Thr_Kinases-Pseudokinases"/>
</dbReference>
<feature type="coiled-coil region" evidence="6">
    <location>
        <begin position="22"/>
        <end position="56"/>
    </location>
</feature>
<feature type="domain" description="Protein kinase" evidence="8">
    <location>
        <begin position="177"/>
        <end position="439"/>
    </location>
</feature>
<feature type="compositionally biased region" description="Basic and acidic residues" evidence="7">
    <location>
        <begin position="515"/>
        <end position="535"/>
    </location>
</feature>
<evidence type="ECO:0000256" key="6">
    <source>
        <dbReference type="SAM" id="Coils"/>
    </source>
</evidence>
<evidence type="ECO:0000256" key="2">
    <source>
        <dbReference type="ARBA" id="ARBA00022741"/>
    </source>
</evidence>
<keyword evidence="3" id="KW-0418">Kinase</keyword>
<feature type="binding site" evidence="5">
    <location>
        <position position="204"/>
    </location>
    <ligand>
        <name>ATP</name>
        <dbReference type="ChEBI" id="CHEBI:30616"/>
    </ligand>
</feature>
<accession>A0A7S0UPE4</accession>
<sequence length="572" mass="62933">MSINSDKLLELEAALATAIHVNAVLKQEIEKYVKSLSQAEEEINAWKSRAESLSKLVLEQRKKSWSVAHGDDPWDEDAQVSRRLVDEEADGKRLGAASVQALCDYAAECVSSGRLPDINSPLVNEANPFPPPETSDIMDTTAPPPPLPPPTDEQAAHLSHLIARGRAAGWLVNPKEVVMGPLLGKGAFGSTYRGRWHGATVAVKCVRVSCAKELTSFLREVETLSLIRHPNVVPFLGACLEPPNRFWLLSEYLPGGTLADWLHPSGSGFAGRPPLARRLEMALEIAQGMLALHAADPPILHRDLKPSNVYIDAGGRPRIGDFGLARRMYPETRSMLTGETGTYYYMAPEVIRHEIYDQKADIWSWGVMLCECATGEAPYANEYLTPVQLALAVSGEEMRPRIPTDVDVHVEVVARMSLDFDPYSRPDFDLIVQEMQQALKNVQSRNGVGRGSGSNADSLLARLQRSLTSSWGSSILSRVYSHYPHGVTPLPQPDGTPTESTEVSEAKTAATTVANKEDNNAKLEKEVKGCEEGKNESLQVDQKGQEEPWVSIERKNEAKDSSIEMEEKEELL</sequence>
<protein>
    <recommendedName>
        <fullName evidence="8">Protein kinase domain-containing protein</fullName>
    </recommendedName>
</protein>
<dbReference type="Gene3D" id="3.30.200.20">
    <property type="entry name" value="Phosphorylase Kinase, domain 1"/>
    <property type="match status" value="1"/>
</dbReference>
<dbReference type="InterPro" id="IPR011009">
    <property type="entry name" value="Kinase-like_dom_sf"/>
</dbReference>
<keyword evidence="4 5" id="KW-0067">ATP-binding</keyword>
<keyword evidence="6" id="KW-0175">Coiled coil</keyword>
<dbReference type="InterPro" id="IPR017441">
    <property type="entry name" value="Protein_kinase_ATP_BS"/>
</dbReference>
<dbReference type="SUPFAM" id="SSF56112">
    <property type="entry name" value="Protein kinase-like (PK-like)"/>
    <property type="match status" value="1"/>
</dbReference>
<proteinExistence type="predicted"/>
<feature type="compositionally biased region" description="Pro residues" evidence="7">
    <location>
        <begin position="142"/>
        <end position="151"/>
    </location>
</feature>
<evidence type="ECO:0000256" key="3">
    <source>
        <dbReference type="ARBA" id="ARBA00022777"/>
    </source>
</evidence>
<organism evidence="9">
    <name type="scientific">Polytomella parva</name>
    <dbReference type="NCBI Taxonomy" id="51329"/>
    <lineage>
        <taxon>Eukaryota</taxon>
        <taxon>Viridiplantae</taxon>
        <taxon>Chlorophyta</taxon>
        <taxon>core chlorophytes</taxon>
        <taxon>Chlorophyceae</taxon>
        <taxon>CS clade</taxon>
        <taxon>Chlamydomonadales</taxon>
        <taxon>Chlamydomonadaceae</taxon>
        <taxon>Polytomella</taxon>
    </lineage>
</organism>
<dbReference type="InterPro" id="IPR000719">
    <property type="entry name" value="Prot_kinase_dom"/>
</dbReference>
<evidence type="ECO:0000256" key="7">
    <source>
        <dbReference type="SAM" id="MobiDB-lite"/>
    </source>
</evidence>
<dbReference type="EMBL" id="HBFM01003728">
    <property type="protein sequence ID" value="CAD8765759.1"/>
    <property type="molecule type" value="Transcribed_RNA"/>
</dbReference>
<evidence type="ECO:0000259" key="8">
    <source>
        <dbReference type="PROSITE" id="PS50011"/>
    </source>
</evidence>
<feature type="compositionally biased region" description="Acidic residues" evidence="7">
    <location>
        <begin position="563"/>
        <end position="572"/>
    </location>
</feature>
<feature type="compositionally biased region" description="Basic and acidic residues" evidence="7">
    <location>
        <begin position="552"/>
        <end position="562"/>
    </location>
</feature>
<dbReference type="CDD" id="cd13999">
    <property type="entry name" value="STKc_MAP3K-like"/>
    <property type="match status" value="1"/>
</dbReference>
<dbReference type="GO" id="GO:0005524">
    <property type="term" value="F:ATP binding"/>
    <property type="evidence" value="ECO:0007669"/>
    <property type="project" value="UniProtKB-UniRule"/>
</dbReference>
<dbReference type="PROSITE" id="PS00107">
    <property type="entry name" value="PROTEIN_KINASE_ATP"/>
    <property type="match status" value="1"/>
</dbReference>
<keyword evidence="2 5" id="KW-0547">Nucleotide-binding</keyword>
<dbReference type="AlphaFoldDB" id="A0A7S0UPE4"/>
<gene>
    <name evidence="9" type="ORF">PPAR00522_LOCUS2147</name>
</gene>
<dbReference type="Pfam" id="PF00069">
    <property type="entry name" value="Pkinase"/>
    <property type="match status" value="1"/>
</dbReference>
<dbReference type="PROSITE" id="PS50011">
    <property type="entry name" value="PROTEIN_KINASE_DOM"/>
    <property type="match status" value="1"/>
</dbReference>
<evidence type="ECO:0000256" key="5">
    <source>
        <dbReference type="PROSITE-ProRule" id="PRU10141"/>
    </source>
</evidence>
<feature type="region of interest" description="Disordered" evidence="7">
    <location>
        <begin position="128"/>
        <end position="153"/>
    </location>
</feature>
<evidence type="ECO:0000256" key="4">
    <source>
        <dbReference type="ARBA" id="ARBA00022840"/>
    </source>
</evidence>